<reference evidence="2" key="2">
    <citation type="submission" date="2022-06" db="UniProtKB">
        <authorList>
            <consortium name="EnsemblMetazoa"/>
        </authorList>
    </citation>
    <scope>IDENTIFICATION</scope>
    <source>
        <strain evidence="2">PS312</strain>
    </source>
</reference>
<organism evidence="2 3">
    <name type="scientific">Pristionchus pacificus</name>
    <name type="common">Parasitic nematode worm</name>
    <dbReference type="NCBI Taxonomy" id="54126"/>
    <lineage>
        <taxon>Eukaryota</taxon>
        <taxon>Metazoa</taxon>
        <taxon>Ecdysozoa</taxon>
        <taxon>Nematoda</taxon>
        <taxon>Chromadorea</taxon>
        <taxon>Rhabditida</taxon>
        <taxon>Rhabditina</taxon>
        <taxon>Diplogasteromorpha</taxon>
        <taxon>Diplogasteroidea</taxon>
        <taxon>Neodiplogasteridae</taxon>
        <taxon>Pristionchus</taxon>
    </lineage>
</organism>
<dbReference type="Pfam" id="PF03314">
    <property type="entry name" value="DUF273"/>
    <property type="match status" value="2"/>
</dbReference>
<proteinExistence type="predicted"/>
<keyword evidence="1" id="KW-0812">Transmembrane</keyword>
<keyword evidence="1" id="KW-0472">Membrane</keyword>
<protein>
    <recommendedName>
        <fullName evidence="4">Nucleotide-diphospho-sugar transferase domain-containing protein</fullName>
    </recommendedName>
</protein>
<dbReference type="InterPro" id="IPR004988">
    <property type="entry name" value="DUF273"/>
</dbReference>
<dbReference type="Proteomes" id="UP000005239">
    <property type="component" value="Unassembled WGS sequence"/>
</dbReference>
<accession>A0A8R1U9K6</accession>
<evidence type="ECO:0000256" key="1">
    <source>
        <dbReference type="SAM" id="Phobius"/>
    </source>
</evidence>
<dbReference type="InterPro" id="IPR029044">
    <property type="entry name" value="Nucleotide-diphossugar_trans"/>
</dbReference>
<reference evidence="3" key="1">
    <citation type="journal article" date="2008" name="Nat. Genet.">
        <title>The Pristionchus pacificus genome provides a unique perspective on nematode lifestyle and parasitism.</title>
        <authorList>
            <person name="Dieterich C."/>
            <person name="Clifton S.W."/>
            <person name="Schuster L.N."/>
            <person name="Chinwalla A."/>
            <person name="Delehaunty K."/>
            <person name="Dinkelacker I."/>
            <person name="Fulton L."/>
            <person name="Fulton R."/>
            <person name="Godfrey J."/>
            <person name="Minx P."/>
            <person name="Mitreva M."/>
            <person name="Roeseler W."/>
            <person name="Tian H."/>
            <person name="Witte H."/>
            <person name="Yang S.P."/>
            <person name="Wilson R.K."/>
            <person name="Sommer R.J."/>
        </authorList>
    </citation>
    <scope>NUCLEOTIDE SEQUENCE [LARGE SCALE GENOMIC DNA]</scope>
    <source>
        <strain evidence="3">PS312</strain>
    </source>
</reference>
<feature type="transmembrane region" description="Helical" evidence="1">
    <location>
        <begin position="16"/>
        <end position="35"/>
    </location>
</feature>
<evidence type="ECO:0008006" key="4">
    <source>
        <dbReference type="Google" id="ProtNLM"/>
    </source>
</evidence>
<sequence length="752" mass="88660">MHENYTANTMTPRGRLIILFMTIAACLVIVLKISASFKDEIFDVVPVPFTISAEPRTNKSLDIAIVIVLTKGSDMGNYKSALYSIEKYSALHGYQLLVEFDTKYSNCSRHNDKFFRRHCHTHELMLNQLNESSYILFIDADVGVVNPNKLIDEFIQPEFDIYLYNRFYNWEYAAQYIVKNNERGRNWVKMWAEMEFTLPKSFHGSDNGSLHMLMLNYLVPEIENGESRIGQMCRSIWERSVNTYDLFTMQACTRMVIGERSEFPEHHVKIFQKGHGWARDIWLLKSRWSTDDFMLHSIKEQRLDYKRIGPHNLNFLLIFTEKDKFNYALAFPVMNVTTTENGQIWTMDGRLQISNSWRTNLFRRLSMLKWQEQVVIKEEEVEPPLILPPAVPREIMPIPRINRRIECYAAIHGYGVSIGYDNTYKECVVHQKLFFRRHCHAYMEMKHKLAENEWILFIDADIGVVNPNKYNFVISSCIWKFIPLIEEYIEPGYEIYVFDRFFNWEVYFISRSFSLNSYLVKNNERGRTWVKELADYEFNVPDSFHGEDNGALHPLMLKWLVPEQQNRLSDLCMSIWNRSHNYVDIYAMHACTRVVIGEHTHFPEHKMQIISKGHAWAQDLWLLNSHWSTDNFMMHAIKEKNFNKTATLSEEVRKLGELKIALIDPLPNITLPSPFNGISACDVVFPVLNKLDIGKCRNHTEKWEMESRLEIDIEERTEMLGQMADILMKRQMEAVGNMTERLQIDSFLQYWD</sequence>
<evidence type="ECO:0000313" key="3">
    <source>
        <dbReference type="Proteomes" id="UP000005239"/>
    </source>
</evidence>
<evidence type="ECO:0000313" key="2">
    <source>
        <dbReference type="EnsemblMetazoa" id="PPA10895.1"/>
    </source>
</evidence>
<dbReference type="AlphaFoldDB" id="A0A8R1U9K6"/>
<name>A0A8R1U9K6_PRIPA</name>
<dbReference type="PANTHER" id="PTHR31562:SF9">
    <property type="entry name" value="GLYCOSYLTRANSFERASE FAMILY 8 PROTEIN"/>
    <property type="match status" value="1"/>
</dbReference>
<keyword evidence="3" id="KW-1185">Reference proteome</keyword>
<dbReference type="PANTHER" id="PTHR31562">
    <property type="entry name" value="PROTEIN CBG18972"/>
    <property type="match status" value="1"/>
</dbReference>
<dbReference type="Gene3D" id="3.90.550.10">
    <property type="entry name" value="Spore Coat Polysaccharide Biosynthesis Protein SpsA, Chain A"/>
    <property type="match status" value="2"/>
</dbReference>
<keyword evidence="1" id="KW-1133">Transmembrane helix</keyword>
<gene>
    <name evidence="2" type="primary">WBGene00100449</name>
</gene>
<dbReference type="EnsemblMetazoa" id="PPA10895.1">
    <property type="protein sequence ID" value="PPA10895.1"/>
    <property type="gene ID" value="WBGene00100449"/>
</dbReference>